<name>A0ABD3E2C0_9LAMI</name>
<sequence>MSEKGFRRRTIPANRRSISSSRAPRTCRKIDPVKRGKLCSPSTNAGVLKWSKSEPSLWNSGDDEAALSLPRSSTDIYSSQEDLAPQSPSQRSPVYNKDAKVVVNVTVEGSPGPIRAMVKLGSNVEDTIKLVINKYKEEGRTPRLDKDAATTFELHHSCFTLDSLSKSDLIGEVGSRSFYLRKCSSDINSRTEDVSTSSNRPDALYLRLLPSLIDRKMKKFIRGTRILWKLLGCIPLTAAHESSQAHANTDEPNESQAHSETDETNIRDEPRRGQRDWQLDYVT</sequence>
<feature type="compositionally biased region" description="Basic and acidic residues" evidence="1">
    <location>
        <begin position="257"/>
        <end position="283"/>
    </location>
</feature>
<keyword evidence="4" id="KW-1185">Reference proteome</keyword>
<dbReference type="AlphaFoldDB" id="A0ABD3E2C0"/>
<reference evidence="4" key="1">
    <citation type="journal article" date="2024" name="IScience">
        <title>Strigolactones Initiate the Formation of Haustorium-like Structures in Castilleja.</title>
        <authorList>
            <person name="Buerger M."/>
            <person name="Peterson D."/>
            <person name="Chory J."/>
        </authorList>
    </citation>
    <scope>NUCLEOTIDE SEQUENCE [LARGE SCALE GENOMIC DNA]</scope>
</reference>
<gene>
    <name evidence="3" type="ORF">CASFOL_008228</name>
</gene>
<evidence type="ECO:0000313" key="4">
    <source>
        <dbReference type="Proteomes" id="UP001632038"/>
    </source>
</evidence>
<evidence type="ECO:0000256" key="1">
    <source>
        <dbReference type="SAM" id="MobiDB-lite"/>
    </source>
</evidence>
<dbReference type="PANTHER" id="PTHR33270">
    <property type="entry name" value="BNAC05G50380D PROTEIN"/>
    <property type="match status" value="1"/>
</dbReference>
<proteinExistence type="predicted"/>
<feature type="compositionally biased region" description="Polar residues" evidence="1">
    <location>
        <begin position="76"/>
        <end position="93"/>
    </location>
</feature>
<comment type="caution">
    <text evidence="3">The sequence shown here is derived from an EMBL/GenBank/DDBJ whole genome shotgun (WGS) entry which is preliminary data.</text>
</comment>
<dbReference type="InterPro" id="IPR040358">
    <property type="entry name" value="At4g22758-like"/>
</dbReference>
<feature type="region of interest" description="Disordered" evidence="1">
    <location>
        <begin position="242"/>
        <end position="283"/>
    </location>
</feature>
<dbReference type="InterPro" id="IPR055482">
    <property type="entry name" value="DUF7054"/>
</dbReference>
<accession>A0ABD3E2C0</accession>
<dbReference type="Proteomes" id="UP001632038">
    <property type="component" value="Unassembled WGS sequence"/>
</dbReference>
<feature type="compositionally biased region" description="Basic residues" evidence="1">
    <location>
        <begin position="1"/>
        <end position="10"/>
    </location>
</feature>
<dbReference type="Pfam" id="PF23156">
    <property type="entry name" value="DUF7054"/>
    <property type="match status" value="1"/>
</dbReference>
<feature type="region of interest" description="Disordered" evidence="1">
    <location>
        <begin position="1"/>
        <end position="45"/>
    </location>
</feature>
<protein>
    <recommendedName>
        <fullName evidence="2">DUF7054 domain-containing protein</fullName>
    </recommendedName>
</protein>
<feature type="domain" description="DUF7054" evidence="2">
    <location>
        <begin position="97"/>
        <end position="181"/>
    </location>
</feature>
<dbReference type="EMBL" id="JAVIJP010000009">
    <property type="protein sequence ID" value="KAL3647260.1"/>
    <property type="molecule type" value="Genomic_DNA"/>
</dbReference>
<feature type="region of interest" description="Disordered" evidence="1">
    <location>
        <begin position="76"/>
        <end position="95"/>
    </location>
</feature>
<dbReference type="PANTHER" id="PTHR33270:SF6">
    <property type="entry name" value="OS02G0448600 PROTEIN"/>
    <property type="match status" value="1"/>
</dbReference>
<evidence type="ECO:0000259" key="2">
    <source>
        <dbReference type="Pfam" id="PF23156"/>
    </source>
</evidence>
<evidence type="ECO:0000313" key="3">
    <source>
        <dbReference type="EMBL" id="KAL3647260.1"/>
    </source>
</evidence>
<organism evidence="3 4">
    <name type="scientific">Castilleja foliolosa</name>
    <dbReference type="NCBI Taxonomy" id="1961234"/>
    <lineage>
        <taxon>Eukaryota</taxon>
        <taxon>Viridiplantae</taxon>
        <taxon>Streptophyta</taxon>
        <taxon>Embryophyta</taxon>
        <taxon>Tracheophyta</taxon>
        <taxon>Spermatophyta</taxon>
        <taxon>Magnoliopsida</taxon>
        <taxon>eudicotyledons</taxon>
        <taxon>Gunneridae</taxon>
        <taxon>Pentapetalae</taxon>
        <taxon>asterids</taxon>
        <taxon>lamiids</taxon>
        <taxon>Lamiales</taxon>
        <taxon>Orobanchaceae</taxon>
        <taxon>Pedicularideae</taxon>
        <taxon>Castillejinae</taxon>
        <taxon>Castilleja</taxon>
    </lineage>
</organism>